<sequence length="330" mass="34553">MSLSVLLFGGNGMLGRQLVTAFAGAGHHVTCACRGTTPVDEAAEFITVDRDSPDALKQLAGRSWDVAIDLTSHPGFVRDALGAVDAAHWIYISSASVYARGDIFEPDETAPIHPAMADDKLDDATDYGAAKSACEAAVERLTTHHLIIRPGLLGGAGDDTGRSGYYPWRFAHPTGPEVVVPMDIGFPLSLLAVTDLADWIVHCAEHRITGILNAAGPTATLGELLDAAQQAAGTKLELLPVDAGLLTDAGAGMWMGPDSLPLWAEIPDMPFVGTVGADAARARGLKHRPLEQTFADALAFEESRGGPIAAGAAGLSDAMEETLRRLARGD</sequence>
<dbReference type="InterPro" id="IPR001509">
    <property type="entry name" value="Epimerase_deHydtase"/>
</dbReference>
<reference evidence="2 3" key="1">
    <citation type="submission" date="2019-02" db="EMBL/GenBank/DDBJ databases">
        <title>Complete Genome Sequence and Methylome Analysis of Brevibacterium luteolum NEB1784.</title>
        <authorList>
            <person name="Fomenkov A."/>
            <person name="Roberts R.J."/>
        </authorList>
    </citation>
    <scope>NUCLEOTIDE SEQUENCE [LARGE SCALE GENOMIC DNA]</scope>
    <source>
        <strain evidence="2 3">NEB1784</strain>
    </source>
</reference>
<dbReference type="SUPFAM" id="SSF51735">
    <property type="entry name" value="NAD(P)-binding Rossmann-fold domains"/>
    <property type="match status" value="1"/>
</dbReference>
<feature type="domain" description="NAD-dependent epimerase/dehydratase" evidence="1">
    <location>
        <begin position="5"/>
        <end position="206"/>
    </location>
</feature>
<evidence type="ECO:0000259" key="1">
    <source>
        <dbReference type="Pfam" id="PF01370"/>
    </source>
</evidence>
<dbReference type="InterPro" id="IPR036291">
    <property type="entry name" value="NAD(P)-bd_dom_sf"/>
</dbReference>
<dbReference type="Gene3D" id="3.40.50.720">
    <property type="entry name" value="NAD(P)-binding Rossmann-like Domain"/>
    <property type="match status" value="1"/>
</dbReference>
<dbReference type="RefSeq" id="WP_165883415.1">
    <property type="nucleotide sequence ID" value="NZ_CP035810.1"/>
</dbReference>
<name>A0A6G8KWG9_9MICO</name>
<dbReference type="Proteomes" id="UP000501518">
    <property type="component" value="Chromosome"/>
</dbReference>
<dbReference type="KEGG" id="blut:EW640_06540"/>
<evidence type="ECO:0000313" key="2">
    <source>
        <dbReference type="EMBL" id="QIN28973.1"/>
    </source>
</evidence>
<evidence type="ECO:0000313" key="3">
    <source>
        <dbReference type="Proteomes" id="UP000501518"/>
    </source>
</evidence>
<dbReference type="AlphaFoldDB" id="A0A6G8KWG9"/>
<protein>
    <submittedName>
        <fullName evidence="2">NAD-dependent epimerase/dehydratase family protein</fullName>
    </submittedName>
</protein>
<gene>
    <name evidence="2" type="ORF">EW640_06540</name>
</gene>
<dbReference type="Pfam" id="PF01370">
    <property type="entry name" value="Epimerase"/>
    <property type="match status" value="1"/>
</dbReference>
<organism evidence="2 3">
    <name type="scientific">Brevibacterium luteolum</name>
    <dbReference type="NCBI Taxonomy" id="199591"/>
    <lineage>
        <taxon>Bacteria</taxon>
        <taxon>Bacillati</taxon>
        <taxon>Actinomycetota</taxon>
        <taxon>Actinomycetes</taxon>
        <taxon>Micrococcales</taxon>
        <taxon>Brevibacteriaceae</taxon>
        <taxon>Brevibacterium</taxon>
    </lineage>
</organism>
<proteinExistence type="predicted"/>
<accession>A0A6G8KWG9</accession>
<dbReference type="EMBL" id="CP035810">
    <property type="protein sequence ID" value="QIN28973.1"/>
    <property type="molecule type" value="Genomic_DNA"/>
</dbReference>